<reference evidence="14 15" key="1">
    <citation type="submission" date="2016-10" db="EMBL/GenBank/DDBJ databases">
        <authorList>
            <person name="de Groot N.N."/>
        </authorList>
    </citation>
    <scope>NUCLEOTIDE SEQUENCE [LARGE SCALE GENOMIC DNA]</scope>
    <source>
        <strain evidence="15">L7-484,KACC 16230,DSM 25025</strain>
    </source>
</reference>
<dbReference type="PANTHER" id="PTHR43744">
    <property type="entry name" value="ABC TRANSPORTER PERMEASE PROTEIN MG189-RELATED-RELATED"/>
    <property type="match status" value="1"/>
</dbReference>
<proteinExistence type="inferred from homology"/>
<evidence type="ECO:0000256" key="8">
    <source>
        <dbReference type="ARBA" id="ARBA00022989"/>
    </source>
</evidence>
<dbReference type="PROSITE" id="PS50928">
    <property type="entry name" value="ABC_TM1"/>
    <property type="match status" value="1"/>
</dbReference>
<evidence type="ECO:0000256" key="9">
    <source>
        <dbReference type="ARBA" id="ARBA00023136"/>
    </source>
</evidence>
<feature type="transmembrane region" description="Helical" evidence="11">
    <location>
        <begin position="16"/>
        <end position="37"/>
    </location>
</feature>
<dbReference type="Gene3D" id="1.10.3720.10">
    <property type="entry name" value="MetI-like"/>
    <property type="match status" value="1"/>
</dbReference>
<keyword evidence="9 11" id="KW-0472">Membrane</keyword>
<evidence type="ECO:0000259" key="13">
    <source>
        <dbReference type="PROSITE" id="PS50928"/>
    </source>
</evidence>
<dbReference type="AlphaFoldDB" id="A0A1H0FJ79"/>
<dbReference type="STRING" id="1166073.SAMN05192530_102542"/>
<dbReference type="Proteomes" id="UP000198793">
    <property type="component" value="Unassembled WGS sequence"/>
</dbReference>
<keyword evidence="7 11" id="KW-0812">Transmembrane</keyword>
<dbReference type="OrthoDB" id="7942317at2"/>
<keyword evidence="12" id="KW-0997">Cell inner membrane</keyword>
<gene>
    <name evidence="12" type="primary">ugpE</name>
    <name evidence="14" type="ORF">SAMN05192530_102542</name>
</gene>
<evidence type="ECO:0000256" key="4">
    <source>
        <dbReference type="ARBA" id="ARBA00020515"/>
    </source>
</evidence>
<dbReference type="Pfam" id="PF00528">
    <property type="entry name" value="BPD_transp_1"/>
    <property type="match status" value="1"/>
</dbReference>
<dbReference type="SUPFAM" id="SSF161098">
    <property type="entry name" value="MetI-like"/>
    <property type="match status" value="1"/>
</dbReference>
<name>A0A1H0FJ79_9HYPH</name>
<comment type="similarity">
    <text evidence="2 11">Belongs to the binding-protein-dependent transport system permease family.</text>
</comment>
<evidence type="ECO:0000256" key="11">
    <source>
        <dbReference type="RuleBase" id="RU363032"/>
    </source>
</evidence>
<feature type="transmembrane region" description="Helical" evidence="11">
    <location>
        <begin position="76"/>
        <end position="100"/>
    </location>
</feature>
<keyword evidence="15" id="KW-1185">Reference proteome</keyword>
<comment type="subcellular location">
    <subcellularLocation>
        <location evidence="12">Cell inner membrane</location>
        <topology evidence="12">Multi-pass membrane protein</topology>
    </subcellularLocation>
    <subcellularLocation>
        <location evidence="1 11">Cell membrane</location>
        <topology evidence="1 11">Multi-pass membrane protein</topology>
    </subcellularLocation>
</comment>
<dbReference type="PANTHER" id="PTHR43744:SF8">
    <property type="entry name" value="SN-GLYCEROL-3-PHOSPHATE TRANSPORT SYSTEM PERMEASE PROTEIN UGPE"/>
    <property type="match status" value="1"/>
</dbReference>
<evidence type="ECO:0000256" key="10">
    <source>
        <dbReference type="ARBA" id="ARBA00037054"/>
    </source>
</evidence>
<evidence type="ECO:0000256" key="1">
    <source>
        <dbReference type="ARBA" id="ARBA00004651"/>
    </source>
</evidence>
<evidence type="ECO:0000256" key="7">
    <source>
        <dbReference type="ARBA" id="ARBA00022692"/>
    </source>
</evidence>
<comment type="subunit">
    <text evidence="3 12">The complex is composed of two ATP-binding proteins (UgpC), two transmembrane proteins (UgpA and UgpE) and a solute-binding protein (UgpB).</text>
</comment>
<feature type="domain" description="ABC transmembrane type-1" evidence="13">
    <location>
        <begin position="77"/>
        <end position="266"/>
    </location>
</feature>
<feature type="transmembrane region" description="Helical" evidence="11">
    <location>
        <begin position="149"/>
        <end position="170"/>
    </location>
</feature>
<evidence type="ECO:0000256" key="12">
    <source>
        <dbReference type="RuleBase" id="RU363056"/>
    </source>
</evidence>
<sequence>MIVSNASPHTRRIERFGLWLLLAAGALVMLFPVYWMFATAIRPADQIFSGETSLLPTGWVWSNFRAALDAMPFLHWAWNSTVIAVVAVAITVSLNLLCGYAFAKFRFAGRDLLFIAVISALMIPIQVIIVPLFLLLADINLLNSYWGVILPRAAEAFGIFMVRQFMLGIPDELLEAARLDGASEFQIFRRIVLPLSKPIIAVLIIFTFMWRWNDFVLPLIVLTDQDMYTVQLGLNLLKGQYNVDWTSIMSIALLSLVPMLVIFAFFQRQLIQGIAGTGLK</sequence>
<keyword evidence="6 12" id="KW-1003">Cell membrane</keyword>
<accession>A0A1H0FJ79</accession>
<evidence type="ECO:0000256" key="3">
    <source>
        <dbReference type="ARBA" id="ARBA00011557"/>
    </source>
</evidence>
<feature type="transmembrane region" description="Helical" evidence="11">
    <location>
        <begin position="112"/>
        <end position="137"/>
    </location>
</feature>
<dbReference type="InterPro" id="IPR035906">
    <property type="entry name" value="MetI-like_sf"/>
</dbReference>
<dbReference type="EMBL" id="FNIT01000002">
    <property type="protein sequence ID" value="SDN94676.1"/>
    <property type="molecule type" value="Genomic_DNA"/>
</dbReference>
<dbReference type="GO" id="GO:0055085">
    <property type="term" value="P:transmembrane transport"/>
    <property type="evidence" value="ECO:0007669"/>
    <property type="project" value="InterPro"/>
</dbReference>
<dbReference type="CDD" id="cd06261">
    <property type="entry name" value="TM_PBP2"/>
    <property type="match status" value="1"/>
</dbReference>
<dbReference type="InterPro" id="IPR000515">
    <property type="entry name" value="MetI-like"/>
</dbReference>
<dbReference type="GO" id="GO:0005886">
    <property type="term" value="C:plasma membrane"/>
    <property type="evidence" value="ECO:0007669"/>
    <property type="project" value="UniProtKB-SubCell"/>
</dbReference>
<organism evidence="14 15">
    <name type="scientific">Aureimonas jatrophae</name>
    <dbReference type="NCBI Taxonomy" id="1166073"/>
    <lineage>
        <taxon>Bacteria</taxon>
        <taxon>Pseudomonadati</taxon>
        <taxon>Pseudomonadota</taxon>
        <taxon>Alphaproteobacteria</taxon>
        <taxon>Hyphomicrobiales</taxon>
        <taxon>Aurantimonadaceae</taxon>
        <taxon>Aureimonas</taxon>
    </lineage>
</organism>
<protein>
    <recommendedName>
        <fullName evidence="4 12">sn-glycerol-3-phosphate transport system permease protein UgpE</fullName>
    </recommendedName>
</protein>
<feature type="transmembrane region" description="Helical" evidence="11">
    <location>
        <begin position="245"/>
        <end position="266"/>
    </location>
</feature>
<evidence type="ECO:0000256" key="5">
    <source>
        <dbReference type="ARBA" id="ARBA00022448"/>
    </source>
</evidence>
<dbReference type="RefSeq" id="WP_090670998.1">
    <property type="nucleotide sequence ID" value="NZ_FNIT01000002.1"/>
</dbReference>
<feature type="transmembrane region" description="Helical" evidence="11">
    <location>
        <begin position="191"/>
        <end position="212"/>
    </location>
</feature>
<comment type="function">
    <text evidence="10 12">Part of the ABC transporter complex UgpBAEC involved in sn-glycerol-3-phosphate (G3P) import. Probably responsible for the translocation of the substrate across the membrane.</text>
</comment>
<evidence type="ECO:0000313" key="14">
    <source>
        <dbReference type="EMBL" id="SDN94676.1"/>
    </source>
</evidence>
<evidence type="ECO:0000313" key="15">
    <source>
        <dbReference type="Proteomes" id="UP000198793"/>
    </source>
</evidence>
<keyword evidence="5 11" id="KW-0813">Transport</keyword>
<keyword evidence="8 11" id="KW-1133">Transmembrane helix</keyword>
<evidence type="ECO:0000256" key="6">
    <source>
        <dbReference type="ARBA" id="ARBA00022475"/>
    </source>
</evidence>
<evidence type="ECO:0000256" key="2">
    <source>
        <dbReference type="ARBA" id="ARBA00009306"/>
    </source>
</evidence>